<keyword evidence="2" id="KW-1133">Transmembrane helix</keyword>
<protein>
    <submittedName>
        <fullName evidence="3">Uncharacterized protein</fullName>
    </submittedName>
</protein>
<keyword evidence="4" id="KW-1185">Reference proteome</keyword>
<evidence type="ECO:0000256" key="2">
    <source>
        <dbReference type="SAM" id="Phobius"/>
    </source>
</evidence>
<proteinExistence type="predicted"/>
<sequence>MPVLQPHTSLPPPSSPTLVWNLKPRSSPEEAQPAGLIALGVCLGVALAIVLIWYTCCRAQTGPLKEVQMCKRGSRMRKEVYDTSDSYPSPMMMPPLAYGASNGYPNPVTVPPQAYGISHSYGDPAAPPQTYGISNSYGDPAAPTQTYGDTDPYPNPVMAPPPAAMGSGMTHPPKAYTHHAMSYLDPRKSVEPQAVPASIQAAPEMTEAPLGRRAVTSLPLPMFTRSLGGTNTRRSVRKSVSRGQPSWAGIRNCKGAWRW</sequence>
<reference evidence="3" key="2">
    <citation type="submission" date="2023-06" db="EMBL/GenBank/DDBJ databases">
        <authorList>
            <consortium name="Lawrence Berkeley National Laboratory"/>
            <person name="Haridas S."/>
            <person name="Hensen N."/>
            <person name="Bonometti L."/>
            <person name="Westerberg I."/>
            <person name="Brannstrom I.O."/>
            <person name="Guillou S."/>
            <person name="Cros-Aarteil S."/>
            <person name="Calhoun S."/>
            <person name="Kuo A."/>
            <person name="Mondo S."/>
            <person name="Pangilinan J."/>
            <person name="Riley R."/>
            <person name="Labutti K."/>
            <person name="Andreopoulos B."/>
            <person name="Lipzen A."/>
            <person name="Chen C."/>
            <person name="Yanf M."/>
            <person name="Daum C."/>
            <person name="Ng V."/>
            <person name="Clum A."/>
            <person name="Steindorff A."/>
            <person name="Ohm R."/>
            <person name="Martin F."/>
            <person name="Silar P."/>
            <person name="Natvig D."/>
            <person name="Lalanne C."/>
            <person name="Gautier V."/>
            <person name="Ament-Velasquez S.L."/>
            <person name="Kruys A."/>
            <person name="Hutchinson M.I."/>
            <person name="Powell A.J."/>
            <person name="Barry K."/>
            <person name="Miller A.N."/>
            <person name="Grigoriev I.V."/>
            <person name="Debuchy R."/>
            <person name="Gladieux P."/>
            <person name="Thoren M.H."/>
            <person name="Johannesson H."/>
        </authorList>
    </citation>
    <scope>NUCLEOTIDE SEQUENCE</scope>
    <source>
        <strain evidence="3">CBS 168.71</strain>
    </source>
</reference>
<comment type="caution">
    <text evidence="3">The sequence shown here is derived from an EMBL/GenBank/DDBJ whole genome shotgun (WGS) entry which is preliminary data.</text>
</comment>
<dbReference type="RefSeq" id="XP_062663289.1">
    <property type="nucleotide sequence ID" value="XM_062800188.1"/>
</dbReference>
<keyword evidence="2" id="KW-0812">Transmembrane</keyword>
<evidence type="ECO:0000313" key="3">
    <source>
        <dbReference type="EMBL" id="KAK3299775.1"/>
    </source>
</evidence>
<dbReference type="Proteomes" id="UP001278766">
    <property type="component" value="Unassembled WGS sequence"/>
</dbReference>
<dbReference type="GeneID" id="87837136"/>
<organism evidence="3 4">
    <name type="scientific">Chaetomium fimeti</name>
    <dbReference type="NCBI Taxonomy" id="1854472"/>
    <lineage>
        <taxon>Eukaryota</taxon>
        <taxon>Fungi</taxon>
        <taxon>Dikarya</taxon>
        <taxon>Ascomycota</taxon>
        <taxon>Pezizomycotina</taxon>
        <taxon>Sordariomycetes</taxon>
        <taxon>Sordariomycetidae</taxon>
        <taxon>Sordariales</taxon>
        <taxon>Chaetomiaceae</taxon>
        <taxon>Chaetomium</taxon>
    </lineage>
</organism>
<feature type="region of interest" description="Disordered" evidence="1">
    <location>
        <begin position="133"/>
        <end position="153"/>
    </location>
</feature>
<dbReference type="AlphaFoldDB" id="A0AAE0HNI1"/>
<name>A0AAE0HNI1_9PEZI</name>
<dbReference type="EMBL" id="JAUEPN010000001">
    <property type="protein sequence ID" value="KAK3299775.1"/>
    <property type="molecule type" value="Genomic_DNA"/>
</dbReference>
<accession>A0AAE0HNI1</accession>
<evidence type="ECO:0000313" key="4">
    <source>
        <dbReference type="Proteomes" id="UP001278766"/>
    </source>
</evidence>
<keyword evidence="2" id="KW-0472">Membrane</keyword>
<reference evidence="3" key="1">
    <citation type="journal article" date="2023" name="Mol. Phylogenet. Evol.">
        <title>Genome-scale phylogeny and comparative genomics of the fungal order Sordariales.</title>
        <authorList>
            <person name="Hensen N."/>
            <person name="Bonometti L."/>
            <person name="Westerberg I."/>
            <person name="Brannstrom I.O."/>
            <person name="Guillou S."/>
            <person name="Cros-Aarteil S."/>
            <person name="Calhoun S."/>
            <person name="Haridas S."/>
            <person name="Kuo A."/>
            <person name="Mondo S."/>
            <person name="Pangilinan J."/>
            <person name="Riley R."/>
            <person name="LaButti K."/>
            <person name="Andreopoulos B."/>
            <person name="Lipzen A."/>
            <person name="Chen C."/>
            <person name="Yan M."/>
            <person name="Daum C."/>
            <person name="Ng V."/>
            <person name="Clum A."/>
            <person name="Steindorff A."/>
            <person name="Ohm R.A."/>
            <person name="Martin F."/>
            <person name="Silar P."/>
            <person name="Natvig D.O."/>
            <person name="Lalanne C."/>
            <person name="Gautier V."/>
            <person name="Ament-Velasquez S.L."/>
            <person name="Kruys A."/>
            <person name="Hutchinson M.I."/>
            <person name="Powell A.J."/>
            <person name="Barry K."/>
            <person name="Miller A.N."/>
            <person name="Grigoriev I.V."/>
            <person name="Debuchy R."/>
            <person name="Gladieux P."/>
            <person name="Hiltunen Thoren M."/>
            <person name="Johannesson H."/>
        </authorList>
    </citation>
    <scope>NUCLEOTIDE SEQUENCE</scope>
    <source>
        <strain evidence="3">CBS 168.71</strain>
    </source>
</reference>
<feature type="region of interest" description="Disordered" evidence="1">
    <location>
        <begin position="225"/>
        <end position="245"/>
    </location>
</feature>
<feature type="compositionally biased region" description="Polar residues" evidence="1">
    <location>
        <begin position="133"/>
        <end position="148"/>
    </location>
</feature>
<gene>
    <name evidence="3" type="ORF">B0H64DRAFT_314076</name>
</gene>
<feature type="transmembrane region" description="Helical" evidence="2">
    <location>
        <begin position="34"/>
        <end position="54"/>
    </location>
</feature>
<evidence type="ECO:0000256" key="1">
    <source>
        <dbReference type="SAM" id="MobiDB-lite"/>
    </source>
</evidence>